<dbReference type="InterPro" id="IPR029058">
    <property type="entry name" value="AB_hydrolase_fold"/>
</dbReference>
<keyword evidence="7" id="KW-1185">Reference proteome</keyword>
<protein>
    <submittedName>
        <fullName evidence="6">Alpha/beta hydrolase</fullName>
    </submittedName>
</protein>
<dbReference type="EMBL" id="JAOTPO010000003">
    <property type="protein sequence ID" value="MDE5412786.1"/>
    <property type="molecule type" value="Genomic_DNA"/>
</dbReference>
<evidence type="ECO:0000256" key="2">
    <source>
        <dbReference type="ARBA" id="ARBA00022801"/>
    </source>
</evidence>
<dbReference type="InterPro" id="IPR013094">
    <property type="entry name" value="AB_hydrolase_3"/>
</dbReference>
<sequence>MKIKSNIYKFFRIIRNITIGVAVFVLLFAVVVFVTVEQWASKEEGKLPVKTAVILHAVNENLVPLDIEIPNFVRGSTGRSTMVRETVEIPVRDGSEITGKVYRPNGEGPYPIIMYYHGGAFLEGYGSIETHENIVRALAGRTQSIVVAVGYRVAPKYVFPTAIEDGYDALLWAYDMAEAWNGDVSKIAVAGDSAGGNIATVVAMMSRDEGGPELTAQVLYYPLTTFQDVALPSRNVYDSGYYLLSRSVMYLARDKYTPEPDMWSNPYTSPLEAKDLTGLPPTLIITAEFDPLRDEGEAYGKKLSDFGVPVETIRYKGVMHGFISFYEVMYRGNHGLQKSVHYLRTAFHDEILYEPYTVKVVNIEDGKETLRDQLEAYAMAGFLIGKQAFTMLPTQYTLIK</sequence>
<keyword evidence="2 6" id="KW-0378">Hydrolase</keyword>
<evidence type="ECO:0000313" key="7">
    <source>
        <dbReference type="Proteomes" id="UP001148125"/>
    </source>
</evidence>
<evidence type="ECO:0000256" key="3">
    <source>
        <dbReference type="PROSITE-ProRule" id="PRU10038"/>
    </source>
</evidence>
<dbReference type="Proteomes" id="UP001148125">
    <property type="component" value="Unassembled WGS sequence"/>
</dbReference>
<feature type="transmembrane region" description="Helical" evidence="4">
    <location>
        <begin position="12"/>
        <end position="36"/>
    </location>
</feature>
<accession>A0ABT5VC89</accession>
<keyword evidence="4" id="KW-1133">Transmembrane helix</keyword>
<dbReference type="GO" id="GO:0016787">
    <property type="term" value="F:hydrolase activity"/>
    <property type="evidence" value="ECO:0007669"/>
    <property type="project" value="UniProtKB-KW"/>
</dbReference>
<feature type="domain" description="Alpha/beta hydrolase fold-3" evidence="5">
    <location>
        <begin position="113"/>
        <end position="323"/>
    </location>
</feature>
<reference evidence="6" key="1">
    <citation type="submission" date="2024-05" db="EMBL/GenBank/DDBJ databases">
        <title>Alkalihalobacillus sp. strain MEB203 novel alkaliphilic bacterium from Lonar Lake, India.</title>
        <authorList>
            <person name="Joshi A."/>
            <person name="Thite S."/>
            <person name="Mengade P."/>
        </authorList>
    </citation>
    <scope>NUCLEOTIDE SEQUENCE</scope>
    <source>
        <strain evidence="6">MEB 203</strain>
    </source>
</reference>
<keyword evidence="4" id="KW-0812">Transmembrane</keyword>
<dbReference type="PANTHER" id="PTHR48081">
    <property type="entry name" value="AB HYDROLASE SUPERFAMILY PROTEIN C4A8.06C"/>
    <property type="match status" value="1"/>
</dbReference>
<evidence type="ECO:0000313" key="6">
    <source>
        <dbReference type="EMBL" id="MDE5412786.1"/>
    </source>
</evidence>
<organism evidence="6 7">
    <name type="scientific">Alkalihalobacterium chitinilyticum</name>
    <dbReference type="NCBI Taxonomy" id="2980103"/>
    <lineage>
        <taxon>Bacteria</taxon>
        <taxon>Bacillati</taxon>
        <taxon>Bacillota</taxon>
        <taxon>Bacilli</taxon>
        <taxon>Bacillales</taxon>
        <taxon>Bacillaceae</taxon>
        <taxon>Alkalihalobacterium</taxon>
    </lineage>
</organism>
<proteinExistence type="inferred from homology"/>
<dbReference type="InterPro" id="IPR033140">
    <property type="entry name" value="Lipase_GDXG_put_SER_AS"/>
</dbReference>
<feature type="active site" evidence="3">
    <location>
        <position position="193"/>
    </location>
</feature>
<gene>
    <name evidence="6" type="ORF">N7Z68_05270</name>
</gene>
<comment type="caution">
    <text evidence="6">The sequence shown here is derived from an EMBL/GenBank/DDBJ whole genome shotgun (WGS) entry which is preliminary data.</text>
</comment>
<dbReference type="SUPFAM" id="SSF53474">
    <property type="entry name" value="alpha/beta-Hydrolases"/>
    <property type="match status" value="1"/>
</dbReference>
<dbReference type="Gene3D" id="3.40.50.1820">
    <property type="entry name" value="alpha/beta hydrolase"/>
    <property type="match status" value="1"/>
</dbReference>
<keyword evidence="4" id="KW-0472">Membrane</keyword>
<dbReference type="PROSITE" id="PS01174">
    <property type="entry name" value="LIPASE_GDXG_SER"/>
    <property type="match status" value="1"/>
</dbReference>
<dbReference type="Pfam" id="PF07859">
    <property type="entry name" value="Abhydrolase_3"/>
    <property type="match status" value="1"/>
</dbReference>
<name>A0ABT5VC89_9BACI</name>
<dbReference type="PANTHER" id="PTHR48081:SF8">
    <property type="entry name" value="ALPHA_BETA HYDROLASE FOLD-3 DOMAIN-CONTAINING PROTEIN-RELATED"/>
    <property type="match status" value="1"/>
</dbReference>
<evidence type="ECO:0000259" key="5">
    <source>
        <dbReference type="Pfam" id="PF07859"/>
    </source>
</evidence>
<dbReference type="RefSeq" id="WP_275117424.1">
    <property type="nucleotide sequence ID" value="NZ_JAOTPO010000003.1"/>
</dbReference>
<dbReference type="InterPro" id="IPR050300">
    <property type="entry name" value="GDXG_lipolytic_enzyme"/>
</dbReference>
<evidence type="ECO:0000256" key="4">
    <source>
        <dbReference type="SAM" id="Phobius"/>
    </source>
</evidence>
<evidence type="ECO:0000256" key="1">
    <source>
        <dbReference type="ARBA" id="ARBA00010515"/>
    </source>
</evidence>
<comment type="similarity">
    <text evidence="1">Belongs to the 'GDXG' lipolytic enzyme family.</text>
</comment>